<evidence type="ECO:0000259" key="1">
    <source>
        <dbReference type="Pfam" id="PF07762"/>
    </source>
</evidence>
<dbReference type="OrthoDB" id="623186at2759"/>
<dbReference type="Gramene" id="TraesMAC4A03G02165880.1">
    <property type="protein sequence ID" value="TraesMAC4A03G02165880.1.CDS1"/>
    <property type="gene ID" value="TraesMAC4A03G02165880"/>
</dbReference>
<dbReference type="Gramene" id="TraesSYM4A03G02194690.1">
    <property type="protein sequence ID" value="TraesSYM4A03G02194690.1.CDS1"/>
    <property type="gene ID" value="TraesSYM4A03G02194690"/>
</dbReference>
<keyword evidence="3" id="KW-1185">Reference proteome</keyword>
<protein>
    <recommendedName>
        <fullName evidence="1">DUF1618 domain-containing protein</fullName>
    </recommendedName>
</protein>
<proteinExistence type="predicted"/>
<dbReference type="Gramene" id="TraesJAG4A03G02168540.1">
    <property type="protein sequence ID" value="TraesJAG4A03G02168540.1.CDS1"/>
    <property type="gene ID" value="TraesJAG4A03G02168540"/>
</dbReference>
<dbReference type="PANTHER" id="PTHR33086:SF81">
    <property type="entry name" value="OS03G0789900 PROTEIN"/>
    <property type="match status" value="1"/>
</dbReference>
<name>A0A3B6HZ78_WHEAT</name>
<dbReference type="Gramene" id="TraesROB_scaffold_075124_01G000100.1">
    <property type="protein sequence ID" value="TraesROB_scaffold_075124_01G000100.1"/>
    <property type="gene ID" value="TraesROB_scaffold_075124_01G000100"/>
</dbReference>
<evidence type="ECO:0000313" key="2">
    <source>
        <dbReference type="EnsemblPlants" id="TraesCS4A02G357800.1.cds1"/>
    </source>
</evidence>
<dbReference type="OMA" id="RRHPGYN"/>
<sequence length="395" mass="44511">MSGGVRATLPPGCVLDQRVRTDFNDDDQEDLIAMQPFTILRCAEKKAFGFSSQLQASAEEMVQRMDIGVHLADTPPGLSCLGLRGSSPFANIEAVDRGTIVLRTTLLHDFGHIVYLIYDAVNGSLHVIPTPQNPSWGFTGLTNRILIQRPRYCHDYALVLAGKLHVTYGGQDQDALLLWRPISSSSPPWSEVKKAMFPNKSLIDMSMFQADMAFSVNGISYWADLLRGVTYCLCDALFNNEGDDDPVVKFGFFPLPGELPGADHRRSNTRVAQPKAYRNMGVVRDSIIKFISIDGVLEHVELKDRTLTVWRLLDHDMGWKKEYELRVETLWGLDGFGDIPKDITPMYPLLSTEDHDVVYFALGEYRENSEKQRNRKFIPTQAHYLLAVNLQNKTI</sequence>
<dbReference type="AlphaFoldDB" id="A0A3B6HZ78"/>
<dbReference type="Gramene" id="TraesCS4A03G0882700.1">
    <property type="protein sequence ID" value="TraesCS4A03G0882700.1.CDS1"/>
    <property type="gene ID" value="TraesCS4A03G0882700"/>
</dbReference>
<dbReference type="PANTHER" id="PTHR33086">
    <property type="entry name" value="OS05G0468200 PROTEIN-RELATED"/>
    <property type="match status" value="1"/>
</dbReference>
<dbReference type="Gramene" id="TraesWEE_scaffold_089133_01G000100.1">
    <property type="protein sequence ID" value="TraesWEE_scaffold_089133_01G000100.1"/>
    <property type="gene ID" value="TraesWEE_scaffold_089133_01G000100"/>
</dbReference>
<dbReference type="Gramene" id="TraesCAD_scaffold_055082_01G000100.1">
    <property type="protein sequence ID" value="TraesCAD_scaffold_055082_01G000100.1"/>
    <property type="gene ID" value="TraesCAD_scaffold_055082_01G000100"/>
</dbReference>
<dbReference type="Gramene" id="TraesCLE_scaffold_026263_01G000100.1">
    <property type="protein sequence ID" value="TraesCLE_scaffold_026263_01G000100.1"/>
    <property type="gene ID" value="TraesCLE_scaffold_026263_01G000100"/>
</dbReference>
<dbReference type="Proteomes" id="UP000019116">
    <property type="component" value="Chromosome 4A"/>
</dbReference>
<evidence type="ECO:0000313" key="3">
    <source>
        <dbReference type="Proteomes" id="UP000019116"/>
    </source>
</evidence>
<reference evidence="2" key="1">
    <citation type="submission" date="2018-08" db="EMBL/GenBank/DDBJ databases">
        <authorList>
            <person name="Rossello M."/>
        </authorList>
    </citation>
    <scope>NUCLEOTIDE SEQUENCE [LARGE SCALE GENOMIC DNA]</scope>
    <source>
        <strain evidence="2">cv. Chinese Spring</strain>
    </source>
</reference>
<dbReference type="InterPro" id="IPR011676">
    <property type="entry name" value="DUF1618"/>
</dbReference>
<organism evidence="2">
    <name type="scientific">Triticum aestivum</name>
    <name type="common">Wheat</name>
    <dbReference type="NCBI Taxonomy" id="4565"/>
    <lineage>
        <taxon>Eukaryota</taxon>
        <taxon>Viridiplantae</taxon>
        <taxon>Streptophyta</taxon>
        <taxon>Embryophyta</taxon>
        <taxon>Tracheophyta</taxon>
        <taxon>Spermatophyta</taxon>
        <taxon>Magnoliopsida</taxon>
        <taxon>Liliopsida</taxon>
        <taxon>Poales</taxon>
        <taxon>Poaceae</taxon>
        <taxon>BOP clade</taxon>
        <taxon>Pooideae</taxon>
        <taxon>Triticodae</taxon>
        <taxon>Triticeae</taxon>
        <taxon>Triticinae</taxon>
        <taxon>Triticum</taxon>
    </lineage>
</organism>
<dbReference type="Gramene" id="TraesNOR4A03G02189570.1">
    <property type="protein sequence ID" value="TraesNOR4A03G02189570.1.CDS1"/>
    <property type="gene ID" value="TraesNOR4A03G02189570"/>
</dbReference>
<dbReference type="Gramene" id="TraesLAC4A03G02120330.1">
    <property type="protein sequence ID" value="TraesLAC4A03G02120330.1.CDS1"/>
    <property type="gene ID" value="TraesLAC4A03G02120330"/>
</dbReference>
<dbReference type="Pfam" id="PF07762">
    <property type="entry name" value="DUF1618"/>
    <property type="match status" value="1"/>
</dbReference>
<reference evidence="2" key="2">
    <citation type="submission" date="2018-10" db="UniProtKB">
        <authorList>
            <consortium name="EnsemblPlants"/>
        </authorList>
    </citation>
    <scope>IDENTIFICATION</scope>
</reference>
<accession>A0A3B6HZ78</accession>
<dbReference type="Gramene" id="TraesRN4A0100911700.1">
    <property type="protein sequence ID" value="TraesRN4A0100911700.1"/>
    <property type="gene ID" value="TraesRN4A0100911700"/>
</dbReference>
<feature type="domain" description="DUF1618" evidence="1">
    <location>
        <begin position="222"/>
        <end position="359"/>
    </location>
</feature>
<dbReference type="Gramene" id="TraesARI4A03G02205490.1">
    <property type="protein sequence ID" value="TraesARI4A03G02205490.1.CDS1"/>
    <property type="gene ID" value="TraesARI4A03G02205490"/>
</dbReference>
<dbReference type="Gramene" id="TraesCS4A02G357800.1">
    <property type="protein sequence ID" value="TraesCS4A02G357800.1.cds1"/>
    <property type="gene ID" value="TraesCS4A02G357800"/>
</dbReference>
<dbReference type="EnsemblPlants" id="TraesCS4A02G357800.1">
    <property type="protein sequence ID" value="TraesCS4A02G357800.1.cds1"/>
    <property type="gene ID" value="TraesCS4A02G357800"/>
</dbReference>